<keyword evidence="2" id="KW-1185">Reference proteome</keyword>
<sequence length="105" mass="12285">MLDFKRHPQLPSDRTKTMQIHFHERDLDHLVSMIGMLERLLEREPRPSSQVVFEPTYWRMRVKSVATRSDMPRPLAARASALLARLDVLDGTAVPNERHDVQNDR</sequence>
<organism evidence="1 2">
    <name type="scientific">Paraburkholderia phytofirmans</name>
    <dbReference type="NCBI Taxonomy" id="261302"/>
    <lineage>
        <taxon>Bacteria</taxon>
        <taxon>Pseudomonadati</taxon>
        <taxon>Pseudomonadota</taxon>
        <taxon>Betaproteobacteria</taxon>
        <taxon>Burkholderiales</taxon>
        <taxon>Burkholderiaceae</taxon>
        <taxon>Paraburkholderia</taxon>
    </lineage>
</organism>
<dbReference type="Proteomes" id="UP001629274">
    <property type="component" value="Unassembled WGS sequence"/>
</dbReference>
<proteinExistence type="predicted"/>
<protein>
    <submittedName>
        <fullName evidence="1">Uncharacterized protein</fullName>
    </submittedName>
</protein>
<comment type="caution">
    <text evidence="1">The sequence shown here is derived from an EMBL/GenBank/DDBJ whole genome shotgun (WGS) entry which is preliminary data.</text>
</comment>
<gene>
    <name evidence="1" type="ORF">PQR03_04800</name>
</gene>
<dbReference type="EMBL" id="JAQQDR010000002">
    <property type="protein sequence ID" value="MFM0237441.1"/>
    <property type="molecule type" value="Genomic_DNA"/>
</dbReference>
<accession>A0ABW9BE53</accession>
<name>A0ABW9BE53_9BURK</name>
<reference evidence="1 2" key="1">
    <citation type="journal article" date="2024" name="Chem. Sci.">
        <title>Discovery of megapolipeptins by genome mining of a Burkholderiales bacteria collection.</title>
        <authorList>
            <person name="Paulo B.S."/>
            <person name="Recchia M.J.J."/>
            <person name="Lee S."/>
            <person name="Fergusson C.H."/>
            <person name="Romanowski S.B."/>
            <person name="Hernandez A."/>
            <person name="Krull N."/>
            <person name="Liu D.Y."/>
            <person name="Cavanagh H."/>
            <person name="Bos A."/>
            <person name="Gray C.A."/>
            <person name="Murphy B.T."/>
            <person name="Linington R.G."/>
            <person name="Eustaquio A.S."/>
        </authorList>
    </citation>
    <scope>NUCLEOTIDE SEQUENCE [LARGE SCALE GENOMIC DNA]</scope>
    <source>
        <strain evidence="1 2">RL17-351-BIE-A</strain>
    </source>
</reference>
<dbReference type="RefSeq" id="WP_148225156.1">
    <property type="nucleotide sequence ID" value="NZ_JAQQCK010000001.1"/>
</dbReference>
<evidence type="ECO:0000313" key="1">
    <source>
        <dbReference type="EMBL" id="MFM0237441.1"/>
    </source>
</evidence>
<evidence type="ECO:0000313" key="2">
    <source>
        <dbReference type="Proteomes" id="UP001629274"/>
    </source>
</evidence>